<evidence type="ECO:0000256" key="8">
    <source>
        <dbReference type="ARBA" id="ARBA00023166"/>
    </source>
</evidence>
<dbReference type="Gene3D" id="3.40.50.1820">
    <property type="entry name" value="alpha/beta hydrolase"/>
    <property type="match status" value="1"/>
</dbReference>
<comment type="cofactor">
    <cofactor evidence="1">
        <name>FAD</name>
        <dbReference type="ChEBI" id="CHEBI:57692"/>
    </cofactor>
</comment>
<dbReference type="EC" id="1.1.3.6" evidence="13"/>
<dbReference type="Pfam" id="PF00732">
    <property type="entry name" value="GMC_oxred_N"/>
    <property type="match status" value="1"/>
</dbReference>
<comment type="pathway">
    <text evidence="12">Steroid metabolism; cholesterol degradation.</text>
</comment>
<keyword evidence="3" id="KW-0153">Cholesterol metabolism</keyword>
<dbReference type="Pfam" id="PF05199">
    <property type="entry name" value="GMC_oxred_C"/>
    <property type="match status" value="1"/>
</dbReference>
<dbReference type="InterPro" id="IPR000172">
    <property type="entry name" value="GMC_OxRdtase_N"/>
</dbReference>
<keyword evidence="10" id="KW-0413">Isomerase</keyword>
<sequence length="1359" mass="149233">MSCGEKPAASAEHQASSAPPELALRWLSEPLEALLAAGDTEFDILIVGSGYGGAAAAEHFSRCRGPEGQVLRIAVLERGREYLPGSFPERMADLPGHVRFAAAGSASVSGYRESLFDFRVGPDMCVALASGLGGGSLINAGVMEPARPEVFAGGAWPEGLRRDPGQMAAWYERAGRALGSLDASGAPNTIERLDSYTPRRARFLRELDPQRARSVPITVALDAQPRSPAGLDLSRCIACGDCATGCNHGAKQSLDTNLLLQAHQRGVRLVTGATALRLEQRAGEGEGWDLLLRYTDELLHAREPHKPLRLRARQVLLAAGSLGSTEILLRSRAGGLPLSDRLGHQFSGNGDVIALGLDAPQALNALADEALAPAARQVGPTITAMLDAREAGGFVVQDLGIPAGLRWSLEESFALAESLDALARPDHSEHLGGEDFEDPLSVRPARGAHLLPVAIMGRDAAQGRLLMPALDDEDAADAQEPGCLAVDWPAARQDPEVQRRHDWLAQRLQGQGARLLANPLWRLLPAEMEFLLGDQRGPMITVHPLGGCAMADDAARGVVNEWGQVFSARAGDQVYPGLAVLDGAILPTALGINPALTITALALRALDGLQRHWGLRDAPNAALPPPGPRPVYRRVDPQRVEPQQPTVVEIRERLGGFVRLDGAPRYLELSFVYQPKPVRELLLAGPQRHLLGGPQCRLRLFEAQPDPDAPGRWMVVKAGSARGQGKLWMHAERADADALWVAPLSQARLAVFHRAPSRPGQRQRRALWAWFRNRGWRDSWQAAIAHLHGSEAPKPGAPSAWQTVLSRARNALALASHGGQIRLMEYEMRVGAGQGPGACGAQLDGLQLKGFKRISYTRRGNPWKQLSRIRLEDGPFEPLDDMKGGEGPELELDLFDLERQRQPLLRITQAQDLPSAIRDIGSLLAYLLRLMIQVHVWTFRKPDAAPPREIKRLPEAVPGLPEPEISEIATGRWGEAGASREPVNRQLRKDDDRPVMIRLTRYRARAGAHGQPLLMIHGYSASGTTFSHHSVQPGPAKLLWDAGFDIWVLDMRTSAGLPTARLPWTFEECALNDIPVAVDEVLRATGRANLDVLAHCMGSAMLHMALLQPQAQRCEHFFPLREKLMKQRRIRRLVISQVTPLMIYSPTNTLRAYLMQWLRPYLPLEDYSFRPGGAQSEPLGLLDQLIDRLLASLPYPDEEFDIENPPFPSIRKTPWTATRHRMDLLYGRDFAIKNVAPPVFDFIDDHFGPLNMDTVAQAIHFARQHEISDWRGASLYLDDMAKSLAQLQAFPVLSVHGQDNGLCQSESGELTRDLYERVAPGRYRHKIVHGHGHQDCLIGHDIQDVVFKDVIAFLLEEQP</sequence>
<evidence type="ECO:0000256" key="5">
    <source>
        <dbReference type="ARBA" id="ARBA00022827"/>
    </source>
</evidence>
<reference evidence="17 18" key="1">
    <citation type="submission" date="2019-03" db="EMBL/GenBank/DDBJ databases">
        <title>Genomic Encyclopedia of Type Strains, Phase IV (KMG-IV): sequencing the most valuable type-strain genomes for metagenomic binning, comparative biology and taxonomic classification.</title>
        <authorList>
            <person name="Goeker M."/>
        </authorList>
    </citation>
    <scope>NUCLEOTIDE SEQUENCE [LARGE SCALE GENOMIC DNA]</scope>
    <source>
        <strain evidence="17 18">DSM 25082</strain>
    </source>
</reference>
<comment type="similarity">
    <text evidence="2">Belongs to the GMC oxidoreductase family.</text>
</comment>
<evidence type="ECO:0000256" key="2">
    <source>
        <dbReference type="ARBA" id="ARBA00010790"/>
    </source>
</evidence>
<keyword evidence="18" id="KW-1185">Reference proteome</keyword>
<dbReference type="EC" id="5.3.3.1" evidence="11"/>
<keyword evidence="8" id="KW-1207">Sterol metabolism</keyword>
<evidence type="ECO:0000256" key="7">
    <source>
        <dbReference type="ARBA" id="ARBA00023098"/>
    </source>
</evidence>
<dbReference type="InterPro" id="IPR052542">
    <property type="entry name" value="Cholesterol_Oxidase"/>
</dbReference>
<evidence type="ECO:0000256" key="10">
    <source>
        <dbReference type="ARBA" id="ARBA00023235"/>
    </source>
</evidence>
<evidence type="ECO:0000259" key="16">
    <source>
        <dbReference type="PROSITE" id="PS51379"/>
    </source>
</evidence>
<keyword evidence="5" id="KW-0274">FAD</keyword>
<dbReference type="OrthoDB" id="9787779at2"/>
<evidence type="ECO:0000256" key="13">
    <source>
        <dbReference type="ARBA" id="ARBA00049723"/>
    </source>
</evidence>
<evidence type="ECO:0000256" key="4">
    <source>
        <dbReference type="ARBA" id="ARBA00022630"/>
    </source>
</evidence>
<keyword evidence="9" id="KW-0753">Steroid metabolism</keyword>
<protein>
    <recommendedName>
        <fullName evidence="14">Cholesterol oxidase</fullName>
        <ecNumber evidence="13">1.1.3.6</ecNumber>
        <ecNumber evidence="11">5.3.3.1</ecNumber>
    </recommendedName>
    <alternativeName>
        <fullName evidence="15">Cholesterol isomerase</fullName>
    </alternativeName>
</protein>
<dbReference type="InterPro" id="IPR007867">
    <property type="entry name" value="GMC_OxRtase_C"/>
</dbReference>
<dbReference type="Pfam" id="PF00561">
    <property type="entry name" value="Abhydrolase_1"/>
    <property type="match status" value="1"/>
</dbReference>
<dbReference type="PANTHER" id="PTHR47470">
    <property type="entry name" value="CHOLESTEROL OXIDASE"/>
    <property type="match status" value="1"/>
</dbReference>
<dbReference type="RefSeq" id="WP_133601514.1">
    <property type="nucleotide sequence ID" value="NZ_JAUFPJ010000005.1"/>
</dbReference>
<dbReference type="GO" id="GO:0016995">
    <property type="term" value="F:cholesterol oxidase activity"/>
    <property type="evidence" value="ECO:0007669"/>
    <property type="project" value="UniProtKB-EC"/>
</dbReference>
<dbReference type="EMBL" id="SNXE01000001">
    <property type="protein sequence ID" value="TDP12560.1"/>
    <property type="molecule type" value="Genomic_DNA"/>
</dbReference>
<gene>
    <name evidence="17" type="ORF">DFR39_10132</name>
</gene>
<keyword evidence="6" id="KW-0560">Oxidoreductase</keyword>
<evidence type="ECO:0000313" key="18">
    <source>
        <dbReference type="Proteomes" id="UP000295357"/>
    </source>
</evidence>
<dbReference type="Proteomes" id="UP000295357">
    <property type="component" value="Unassembled WGS sequence"/>
</dbReference>
<keyword evidence="7" id="KW-0443">Lipid metabolism</keyword>
<dbReference type="GO" id="GO:0008203">
    <property type="term" value="P:cholesterol metabolic process"/>
    <property type="evidence" value="ECO:0007669"/>
    <property type="project" value="UniProtKB-KW"/>
</dbReference>
<evidence type="ECO:0000256" key="14">
    <source>
        <dbReference type="ARBA" id="ARBA00049744"/>
    </source>
</evidence>
<accession>A0A4R6NAQ2</accession>
<dbReference type="SUPFAM" id="SSF51905">
    <property type="entry name" value="FAD/NAD(P)-binding domain"/>
    <property type="match status" value="1"/>
</dbReference>
<evidence type="ECO:0000256" key="6">
    <source>
        <dbReference type="ARBA" id="ARBA00023002"/>
    </source>
</evidence>
<evidence type="ECO:0000313" key="17">
    <source>
        <dbReference type="EMBL" id="TDP12560.1"/>
    </source>
</evidence>
<dbReference type="GO" id="GO:0050660">
    <property type="term" value="F:flavin adenine dinucleotide binding"/>
    <property type="evidence" value="ECO:0007669"/>
    <property type="project" value="InterPro"/>
</dbReference>
<evidence type="ECO:0000256" key="11">
    <source>
        <dbReference type="ARBA" id="ARBA00038856"/>
    </source>
</evidence>
<dbReference type="InterPro" id="IPR036188">
    <property type="entry name" value="FAD/NAD-bd_sf"/>
</dbReference>
<feature type="domain" description="4Fe-4S ferredoxin-type" evidence="16">
    <location>
        <begin position="227"/>
        <end position="257"/>
    </location>
</feature>
<dbReference type="InterPro" id="IPR029058">
    <property type="entry name" value="AB_hydrolase_fold"/>
</dbReference>
<dbReference type="InterPro" id="IPR000073">
    <property type="entry name" value="AB_hydrolase_1"/>
</dbReference>
<dbReference type="PROSITE" id="PS51379">
    <property type="entry name" value="4FE4S_FER_2"/>
    <property type="match status" value="1"/>
</dbReference>
<name>A0A4R6NAQ2_9BURK</name>
<keyword evidence="4" id="KW-0285">Flavoprotein</keyword>
<proteinExistence type="inferred from homology"/>
<evidence type="ECO:0000256" key="3">
    <source>
        <dbReference type="ARBA" id="ARBA00022548"/>
    </source>
</evidence>
<evidence type="ECO:0000256" key="1">
    <source>
        <dbReference type="ARBA" id="ARBA00001974"/>
    </source>
</evidence>
<evidence type="ECO:0000256" key="15">
    <source>
        <dbReference type="ARBA" id="ARBA00049778"/>
    </source>
</evidence>
<dbReference type="PANTHER" id="PTHR47470:SF1">
    <property type="entry name" value="FAD-DEPENDENT OXIDOREDUCTASE 2 FAD BINDING DOMAIN-CONTAINING PROTEIN"/>
    <property type="match status" value="1"/>
</dbReference>
<comment type="caution">
    <text evidence="17">The sequence shown here is derived from an EMBL/GenBank/DDBJ whole genome shotgun (WGS) entry which is preliminary data.</text>
</comment>
<dbReference type="InterPro" id="IPR017896">
    <property type="entry name" value="4Fe4S_Fe-S-bd"/>
</dbReference>
<evidence type="ECO:0000256" key="12">
    <source>
        <dbReference type="ARBA" id="ARBA00049645"/>
    </source>
</evidence>
<organism evidence="17 18">
    <name type="scientific">Roseateles asaccharophilus</name>
    <dbReference type="NCBI Taxonomy" id="582607"/>
    <lineage>
        <taxon>Bacteria</taxon>
        <taxon>Pseudomonadati</taxon>
        <taxon>Pseudomonadota</taxon>
        <taxon>Betaproteobacteria</taxon>
        <taxon>Burkholderiales</taxon>
        <taxon>Sphaerotilaceae</taxon>
        <taxon>Roseateles</taxon>
    </lineage>
</organism>
<dbReference type="GO" id="GO:0004769">
    <property type="term" value="F:steroid Delta-isomerase activity"/>
    <property type="evidence" value="ECO:0007669"/>
    <property type="project" value="UniProtKB-EC"/>
</dbReference>
<evidence type="ECO:0000256" key="9">
    <source>
        <dbReference type="ARBA" id="ARBA00023221"/>
    </source>
</evidence>
<dbReference type="SUPFAM" id="SSF53474">
    <property type="entry name" value="alpha/beta-Hydrolases"/>
    <property type="match status" value="1"/>
</dbReference>
<dbReference type="Gene3D" id="3.50.50.60">
    <property type="entry name" value="FAD/NAD(P)-binding domain"/>
    <property type="match status" value="3"/>
</dbReference>